<dbReference type="OrthoDB" id="2317065at2759"/>
<dbReference type="FunFam" id="1.50.10.10:FF:000048">
    <property type="entry name" value="Unsaturated chondroitin disaccharide hydrolase"/>
    <property type="match status" value="1"/>
</dbReference>
<dbReference type="SUPFAM" id="SSF48208">
    <property type="entry name" value="Six-hairpin glycosidases"/>
    <property type="match status" value="1"/>
</dbReference>
<dbReference type="InterPro" id="IPR012341">
    <property type="entry name" value="6hp_glycosidase-like_sf"/>
</dbReference>
<evidence type="ECO:0000256" key="1">
    <source>
        <dbReference type="ARBA" id="ARBA00022801"/>
    </source>
</evidence>
<proteinExistence type="inferred from homology"/>
<dbReference type="GO" id="GO:0052757">
    <property type="term" value="F:chondroitin hydrolase activity"/>
    <property type="evidence" value="ECO:0007669"/>
    <property type="project" value="TreeGrafter"/>
</dbReference>
<feature type="compositionally biased region" description="Low complexity" evidence="3">
    <location>
        <begin position="14"/>
        <end position="26"/>
    </location>
</feature>
<keyword evidence="5" id="KW-1185">Reference proteome</keyword>
<dbReference type="GO" id="GO:0000272">
    <property type="term" value="P:polysaccharide catabolic process"/>
    <property type="evidence" value="ECO:0007669"/>
    <property type="project" value="TreeGrafter"/>
</dbReference>
<evidence type="ECO:0000256" key="3">
    <source>
        <dbReference type="SAM" id="MobiDB-lite"/>
    </source>
</evidence>
<sequence length="480" mass="54374">MASNPGDKIDSLTPASSVASSPEVAAQNRQPKSEAPTTPPRLGIELSELFTENVVATIWRVAVRELAKQNPPTHYPEYITTSGPEATYYTLREAAFWTCGFFPGSMYALLERSMKYPQSLPLPSVFRPTFQAQLIKLCRDWVIPIRAMATRTDTHDMSFIIQPALRMDWELTGNTESLKNVITAAESLASRYDERVGAIRSWDQAVNKRYSFTDMEEDFLVIIDSMCNLDLLYYAGHQTGNQKLIDIATQHAHTVLKTIVRKDWSTYHLLNFSARTGAIKNQLTNQGYRDWSTWSRGQAWAILGFTQTYSWTRDPVFLDAAIQVSKYFIGRLETSEVESQRYVPLWDFDAPLETKPPRDSSAGMIAVNGFLLLHQILVSEHRSEEAKGFLDVAVRIIGETVELALSRDRAEFEVPGDVEGKGKEPVVRDGERGRHWDGILMHATANNNEDAIKRYWDHGLVYADYYFLEAGNKLLRMGLV</sequence>
<organism evidence="4 5">
    <name type="scientific">Hyaloscypha variabilis (strain UAMH 11265 / GT02V1 / F)</name>
    <name type="common">Meliniomyces variabilis</name>
    <dbReference type="NCBI Taxonomy" id="1149755"/>
    <lineage>
        <taxon>Eukaryota</taxon>
        <taxon>Fungi</taxon>
        <taxon>Dikarya</taxon>
        <taxon>Ascomycota</taxon>
        <taxon>Pezizomycotina</taxon>
        <taxon>Leotiomycetes</taxon>
        <taxon>Helotiales</taxon>
        <taxon>Hyaloscyphaceae</taxon>
        <taxon>Hyaloscypha</taxon>
        <taxon>Hyaloscypha variabilis</taxon>
    </lineage>
</organism>
<comment type="similarity">
    <text evidence="2">Belongs to the glycosyl hydrolase 88 family.</text>
</comment>
<keyword evidence="1 4" id="KW-0378">Hydrolase</keyword>
<evidence type="ECO:0000313" key="5">
    <source>
        <dbReference type="Proteomes" id="UP000235786"/>
    </source>
</evidence>
<accession>A0A2J6QW47</accession>
<dbReference type="Gene3D" id="1.50.10.10">
    <property type="match status" value="1"/>
</dbReference>
<gene>
    <name evidence="4" type="ORF">L207DRAFT_443829</name>
</gene>
<dbReference type="InterPro" id="IPR052369">
    <property type="entry name" value="UG_Glycosaminoglycan_Hydrolase"/>
</dbReference>
<feature type="region of interest" description="Disordered" evidence="3">
    <location>
        <begin position="1"/>
        <end position="40"/>
    </location>
</feature>
<dbReference type="PANTHER" id="PTHR36845">
    <property type="entry name" value="HYDROLASE, PUTATIVE (AFU_ORTHOLOGUE AFUA_7G05090)-RELATED"/>
    <property type="match status" value="1"/>
</dbReference>
<dbReference type="Proteomes" id="UP000235786">
    <property type="component" value="Unassembled WGS sequence"/>
</dbReference>
<dbReference type="PANTHER" id="PTHR36845:SF1">
    <property type="entry name" value="HYDROLASE, PUTATIVE (AFU_ORTHOLOGUE AFUA_7G05090)-RELATED"/>
    <property type="match status" value="1"/>
</dbReference>
<reference evidence="4 5" key="1">
    <citation type="submission" date="2016-04" db="EMBL/GenBank/DDBJ databases">
        <title>A degradative enzymes factory behind the ericoid mycorrhizal symbiosis.</title>
        <authorList>
            <consortium name="DOE Joint Genome Institute"/>
            <person name="Martino E."/>
            <person name="Morin E."/>
            <person name="Grelet G."/>
            <person name="Kuo A."/>
            <person name="Kohler A."/>
            <person name="Daghino S."/>
            <person name="Barry K."/>
            <person name="Choi C."/>
            <person name="Cichocki N."/>
            <person name="Clum A."/>
            <person name="Copeland A."/>
            <person name="Hainaut M."/>
            <person name="Haridas S."/>
            <person name="Labutti K."/>
            <person name="Lindquist E."/>
            <person name="Lipzen A."/>
            <person name="Khouja H.-R."/>
            <person name="Murat C."/>
            <person name="Ohm R."/>
            <person name="Olson A."/>
            <person name="Spatafora J."/>
            <person name="Veneault-Fourrey C."/>
            <person name="Henrissat B."/>
            <person name="Grigoriev I."/>
            <person name="Martin F."/>
            <person name="Perotto S."/>
        </authorList>
    </citation>
    <scope>NUCLEOTIDE SEQUENCE [LARGE SCALE GENOMIC DNA]</scope>
    <source>
        <strain evidence="4 5">F</strain>
    </source>
</reference>
<protein>
    <submittedName>
        <fullName evidence="4">Glycoside hydrolase family 88 protein</fullName>
    </submittedName>
</protein>
<dbReference type="InterPro" id="IPR008928">
    <property type="entry name" value="6-hairpin_glycosidase_sf"/>
</dbReference>
<dbReference type="AlphaFoldDB" id="A0A2J6QW47"/>
<dbReference type="EMBL" id="KZ613967">
    <property type="protein sequence ID" value="PMD30481.1"/>
    <property type="molecule type" value="Genomic_DNA"/>
</dbReference>
<evidence type="ECO:0000256" key="2">
    <source>
        <dbReference type="ARBA" id="ARBA00038358"/>
    </source>
</evidence>
<evidence type="ECO:0000313" key="4">
    <source>
        <dbReference type="EMBL" id="PMD30481.1"/>
    </source>
</evidence>
<name>A0A2J6QW47_HYAVF</name>